<dbReference type="CDD" id="cd04590">
    <property type="entry name" value="CBS_pair_CorC_HlyC_assoc"/>
    <property type="match status" value="1"/>
</dbReference>
<proteinExistence type="predicted"/>
<dbReference type="GO" id="GO:0005886">
    <property type="term" value="C:plasma membrane"/>
    <property type="evidence" value="ECO:0007669"/>
    <property type="project" value="TreeGrafter"/>
</dbReference>
<dbReference type="Pfam" id="PF01595">
    <property type="entry name" value="CNNM"/>
    <property type="match status" value="1"/>
</dbReference>
<organism evidence="12 13">
    <name type="scientific">Aliikangiella marina</name>
    <dbReference type="NCBI Taxonomy" id="1712262"/>
    <lineage>
        <taxon>Bacteria</taxon>
        <taxon>Pseudomonadati</taxon>
        <taxon>Pseudomonadota</taxon>
        <taxon>Gammaproteobacteria</taxon>
        <taxon>Oceanospirillales</taxon>
        <taxon>Pleioneaceae</taxon>
        <taxon>Aliikangiella</taxon>
    </lineage>
</organism>
<dbReference type="SUPFAM" id="SSF54631">
    <property type="entry name" value="CBS-domain pair"/>
    <property type="match status" value="1"/>
</dbReference>
<keyword evidence="6 8" id="KW-0472">Membrane</keyword>
<evidence type="ECO:0000259" key="10">
    <source>
        <dbReference type="PROSITE" id="PS51371"/>
    </source>
</evidence>
<dbReference type="Proteomes" id="UP000317839">
    <property type="component" value="Unassembled WGS sequence"/>
</dbReference>
<keyword evidence="5 7" id="KW-0129">CBS domain</keyword>
<evidence type="ECO:0000256" key="6">
    <source>
        <dbReference type="ARBA" id="ARBA00023136"/>
    </source>
</evidence>
<dbReference type="PROSITE" id="PS51371">
    <property type="entry name" value="CBS"/>
    <property type="match status" value="1"/>
</dbReference>
<keyword evidence="2 8" id="KW-0812">Transmembrane</keyword>
<dbReference type="RefSeq" id="WP_142941666.1">
    <property type="nucleotide sequence ID" value="NZ_VIKR01000002.1"/>
</dbReference>
<dbReference type="OrthoDB" id="9798188at2"/>
<dbReference type="PANTHER" id="PTHR22777:SF4">
    <property type="entry name" value="UPF0053 PROTEIN SLL1254"/>
    <property type="match status" value="1"/>
</dbReference>
<dbReference type="PROSITE" id="PS51846">
    <property type="entry name" value="CNNM"/>
    <property type="match status" value="1"/>
</dbReference>
<dbReference type="PANTHER" id="PTHR22777">
    <property type="entry name" value="HEMOLYSIN-RELATED"/>
    <property type="match status" value="1"/>
</dbReference>
<evidence type="ECO:0000256" key="3">
    <source>
        <dbReference type="ARBA" id="ARBA00022737"/>
    </source>
</evidence>
<evidence type="ECO:0000256" key="2">
    <source>
        <dbReference type="ARBA" id="ARBA00022692"/>
    </source>
</evidence>
<evidence type="ECO:0000256" key="4">
    <source>
        <dbReference type="ARBA" id="ARBA00022989"/>
    </source>
</evidence>
<evidence type="ECO:0000313" key="12">
    <source>
        <dbReference type="EMBL" id="TQV75049.1"/>
    </source>
</evidence>
<reference evidence="12 13" key="1">
    <citation type="submission" date="2019-06" db="EMBL/GenBank/DDBJ databases">
        <title>Draft genome of Aliikangiella marina GYP-15.</title>
        <authorList>
            <person name="Wang G."/>
        </authorList>
    </citation>
    <scope>NUCLEOTIDE SEQUENCE [LARGE SCALE GENOMIC DNA]</scope>
    <source>
        <strain evidence="12 13">GYP-15</strain>
    </source>
</reference>
<evidence type="ECO:0000256" key="5">
    <source>
        <dbReference type="ARBA" id="ARBA00023122"/>
    </source>
</evidence>
<evidence type="ECO:0000256" key="8">
    <source>
        <dbReference type="PROSITE-ProRule" id="PRU01193"/>
    </source>
</evidence>
<dbReference type="EMBL" id="VIKR01000002">
    <property type="protein sequence ID" value="TQV75049.1"/>
    <property type="molecule type" value="Genomic_DNA"/>
</dbReference>
<keyword evidence="3" id="KW-0677">Repeat</keyword>
<evidence type="ECO:0000313" key="13">
    <source>
        <dbReference type="Proteomes" id="UP000317839"/>
    </source>
</evidence>
<sequence length="358" mass="40281">MTLLIFYLLLAIGVSFLCSILEAVLLSMNDSYIAMLESEEKPHGKILRGYKEDIDKPLATILSLNTIAHTVGAAGVGAQAQVVFGSSSLAITSAVLTLLILIFSEIIPKTLGARYWRQLSFLTAKILQVMIILLMPLVWLCQQITRLFSKDDHIEQFSREEFAAMADLGAEHGVFEETEVSALKNFVFFETLMASDVMTPRPVVHSLDQNSDIETIFKHVEVLPFSRFPVYDKHHEDISGYVLKTDIFLQAAKGHGEKLLDSIKRPVFVAPNTLTLKNCFEQLMERKEHLAILVDEYGGLSGIVTMEDIIETILGFEIMDEVDTIEDMQHFARKQWEKRAERVGIKSEDLDSALIDQN</sequence>
<protein>
    <submittedName>
        <fullName evidence="12">HlyC/CorC family transporter</fullName>
    </submittedName>
</protein>
<feature type="domain" description="CBS" evidence="10">
    <location>
        <begin position="262"/>
        <end position="321"/>
    </location>
</feature>
<accession>A0A545TCW2</accession>
<keyword evidence="4 8" id="KW-1133">Transmembrane helix</keyword>
<comment type="caution">
    <text evidence="12">The sequence shown here is derived from an EMBL/GenBank/DDBJ whole genome shotgun (WGS) entry which is preliminary data.</text>
</comment>
<dbReference type="InterPro" id="IPR002550">
    <property type="entry name" value="CNNM"/>
</dbReference>
<comment type="subcellular location">
    <subcellularLocation>
        <location evidence="1">Membrane</location>
        <topology evidence="1">Multi-pass membrane protein</topology>
    </subcellularLocation>
</comment>
<dbReference type="InterPro" id="IPR044751">
    <property type="entry name" value="Ion_transp-like_CBS"/>
</dbReference>
<dbReference type="Pfam" id="PF00571">
    <property type="entry name" value="CBS"/>
    <property type="match status" value="1"/>
</dbReference>
<dbReference type="InterPro" id="IPR046342">
    <property type="entry name" value="CBS_dom_sf"/>
</dbReference>
<dbReference type="Gene3D" id="3.10.580.10">
    <property type="entry name" value="CBS-domain"/>
    <property type="match status" value="1"/>
</dbReference>
<feature type="domain" description="CNNM transmembrane" evidence="11">
    <location>
        <begin position="1"/>
        <end position="179"/>
    </location>
</feature>
<keyword evidence="13" id="KW-1185">Reference proteome</keyword>
<feature type="transmembrane region" description="Helical" evidence="9">
    <location>
        <begin position="119"/>
        <end position="140"/>
    </location>
</feature>
<gene>
    <name evidence="12" type="ORF">FLL45_08905</name>
</gene>
<evidence type="ECO:0000256" key="9">
    <source>
        <dbReference type="SAM" id="Phobius"/>
    </source>
</evidence>
<name>A0A545TCW2_9GAMM</name>
<feature type="transmembrane region" description="Helical" evidence="9">
    <location>
        <begin position="89"/>
        <end position="107"/>
    </location>
</feature>
<evidence type="ECO:0000256" key="7">
    <source>
        <dbReference type="PROSITE-ProRule" id="PRU00703"/>
    </source>
</evidence>
<dbReference type="AlphaFoldDB" id="A0A545TCW2"/>
<evidence type="ECO:0000256" key="1">
    <source>
        <dbReference type="ARBA" id="ARBA00004141"/>
    </source>
</evidence>
<dbReference type="InterPro" id="IPR000644">
    <property type="entry name" value="CBS_dom"/>
</dbReference>
<evidence type="ECO:0000259" key="11">
    <source>
        <dbReference type="PROSITE" id="PS51846"/>
    </source>
</evidence>